<gene>
    <name evidence="2" type="ORF">BHQ18_27615</name>
</gene>
<protein>
    <recommendedName>
        <fullName evidence="4">Secreted protein</fullName>
    </recommendedName>
</protein>
<feature type="signal peptide" evidence="1">
    <location>
        <begin position="1"/>
        <end position="23"/>
    </location>
</feature>
<reference evidence="3" key="1">
    <citation type="submission" date="2016-09" db="EMBL/GenBank/DDBJ databases">
        <authorList>
            <person name="Greninger A.L."/>
            <person name="Jerome K.R."/>
            <person name="Mcnair B."/>
            <person name="Wallis C."/>
            <person name="Fang F."/>
        </authorList>
    </citation>
    <scope>NUCLEOTIDE SEQUENCE [LARGE SCALE GENOMIC DNA]</scope>
    <source>
        <strain evidence="3">M6</strain>
    </source>
</reference>
<dbReference type="EMBL" id="MIHA01000035">
    <property type="protein sequence ID" value="ODQ86040.1"/>
    <property type="molecule type" value="Genomic_DNA"/>
</dbReference>
<proteinExistence type="predicted"/>
<evidence type="ECO:0008006" key="4">
    <source>
        <dbReference type="Google" id="ProtNLM"/>
    </source>
</evidence>
<name>A0A1E3R7Z6_MYCFV</name>
<dbReference type="RefSeq" id="WP_069416841.1">
    <property type="nucleotide sequence ID" value="NZ_JACKUL010000026.1"/>
</dbReference>
<organism evidence="2 3">
    <name type="scientific">Mycolicibacterium flavescens</name>
    <name type="common">Mycobacterium flavescens</name>
    <dbReference type="NCBI Taxonomy" id="1776"/>
    <lineage>
        <taxon>Bacteria</taxon>
        <taxon>Bacillati</taxon>
        <taxon>Actinomycetota</taxon>
        <taxon>Actinomycetes</taxon>
        <taxon>Mycobacteriales</taxon>
        <taxon>Mycobacteriaceae</taxon>
        <taxon>Mycolicibacterium</taxon>
    </lineage>
</organism>
<dbReference type="Proteomes" id="UP000094053">
    <property type="component" value="Unassembled WGS sequence"/>
</dbReference>
<evidence type="ECO:0000256" key="1">
    <source>
        <dbReference type="SAM" id="SignalP"/>
    </source>
</evidence>
<evidence type="ECO:0000313" key="3">
    <source>
        <dbReference type="Proteomes" id="UP000094053"/>
    </source>
</evidence>
<comment type="caution">
    <text evidence="2">The sequence shown here is derived from an EMBL/GenBank/DDBJ whole genome shotgun (WGS) entry which is preliminary data.</text>
</comment>
<accession>A0A1E3R7Z6</accession>
<evidence type="ECO:0000313" key="2">
    <source>
        <dbReference type="EMBL" id="ODQ86040.1"/>
    </source>
</evidence>
<keyword evidence="1" id="KW-0732">Signal</keyword>
<sequence length="103" mass="10749">MNKSMIAATCVAAALALAPGAGAQTPPPIAPGNYIYTHGDGASIPVTVAYDCGPDCYSVSGADDRYEFRWQPQGIWVAAPGIWTADGFDWTHPRGTPGRLTPA</sequence>
<keyword evidence="3" id="KW-1185">Reference proteome</keyword>
<dbReference type="OrthoDB" id="7347529at2"/>
<dbReference type="AlphaFoldDB" id="A0A1E3R7Z6"/>
<feature type="chain" id="PRO_5009134712" description="Secreted protein" evidence="1">
    <location>
        <begin position="24"/>
        <end position="103"/>
    </location>
</feature>